<dbReference type="GO" id="GO:0003735">
    <property type="term" value="F:structural constituent of ribosome"/>
    <property type="evidence" value="ECO:0007669"/>
    <property type="project" value="InterPro"/>
</dbReference>
<dbReference type="AlphaFoldDB" id="A0A0K2RWJ0"/>
<evidence type="ECO:0000256" key="3">
    <source>
        <dbReference type="ARBA" id="ARBA00023274"/>
    </source>
</evidence>
<accession>A0A0K2RWJ0</accession>
<dbReference type="RefSeq" id="YP_009163720.1">
    <property type="nucleotide sequence ID" value="NC_027747.1"/>
</dbReference>
<dbReference type="Gene3D" id="3.30.1490.10">
    <property type="match status" value="1"/>
</dbReference>
<reference evidence="4" key="1">
    <citation type="journal article" date="2016" name="Curr. Genet.">
        <title>Sequencing and analysis of the complete organellar genomes of Parmales, a closely related group to Bacillariophyta (diatoms).</title>
        <authorList>
            <person name="Tajima N."/>
            <person name="Saitoh K."/>
            <person name="Sato S."/>
            <person name="Maruyama F."/>
            <person name="Ichinomiya M."/>
            <person name="Yoshikawa S."/>
            <person name="Kurokawa K."/>
            <person name="Ohta H."/>
            <person name="Tabata S."/>
            <person name="Kuwata A."/>
            <person name="Sato N."/>
        </authorList>
    </citation>
    <scope>NUCLEOTIDE SEQUENCE</scope>
</reference>
<dbReference type="GO" id="GO:0005840">
    <property type="term" value="C:ribosome"/>
    <property type="evidence" value="ECO:0007669"/>
    <property type="project" value="UniProtKB-KW"/>
</dbReference>
<dbReference type="EMBL" id="AP014626">
    <property type="protein sequence ID" value="BAS19174.1"/>
    <property type="molecule type" value="Genomic_DNA"/>
</dbReference>
<dbReference type="Gene3D" id="3.30.1370.30">
    <property type="match status" value="1"/>
</dbReference>
<dbReference type="Pfam" id="PF00410">
    <property type="entry name" value="Ribosomal_S8"/>
    <property type="match status" value="1"/>
</dbReference>
<dbReference type="SUPFAM" id="SSF56047">
    <property type="entry name" value="Ribosomal protein S8"/>
    <property type="match status" value="1"/>
</dbReference>
<sequence>MNHFLWNLYTRLRNGQIAKKIQISQPRNKLCEKVLNLLWREGYILNYGVSENNPSMFEVFLKYHEDVPAIKQIKVVSKPSRRIYLKSRDLWKINDELQLIIVSTTRGILTGKECKKFNLGGEVFCIIK</sequence>
<dbReference type="FunFam" id="3.30.1490.10:FF:000001">
    <property type="entry name" value="30S ribosomal protein S8"/>
    <property type="match status" value="1"/>
</dbReference>
<geneLocation type="mitochondrion" evidence="4"/>
<protein>
    <submittedName>
        <fullName evidence="4">Ribosomal protein S8</fullName>
    </submittedName>
</protein>
<dbReference type="GO" id="GO:0006412">
    <property type="term" value="P:translation"/>
    <property type="evidence" value="ECO:0007669"/>
    <property type="project" value="InterPro"/>
</dbReference>
<dbReference type="InterPro" id="IPR000630">
    <property type="entry name" value="Ribosomal_uS8"/>
</dbReference>
<comment type="similarity">
    <text evidence="1">Belongs to the universal ribosomal protein uS8 family.</text>
</comment>
<keyword evidence="2 4" id="KW-0689">Ribosomal protein</keyword>
<keyword evidence="3" id="KW-0687">Ribonucleoprotein</keyword>
<proteinExistence type="inferred from homology"/>
<name>A0A0K2RWJ0_9STRA</name>
<dbReference type="GO" id="GO:0005737">
    <property type="term" value="C:cytoplasm"/>
    <property type="evidence" value="ECO:0007669"/>
    <property type="project" value="UniProtKB-ARBA"/>
</dbReference>
<keyword evidence="4" id="KW-0496">Mitochondrion</keyword>
<organism evidence="4">
    <name type="scientific">Triparma laevis</name>
    <dbReference type="NCBI Taxonomy" id="1534972"/>
    <lineage>
        <taxon>Eukaryota</taxon>
        <taxon>Sar</taxon>
        <taxon>Stramenopiles</taxon>
        <taxon>Ochrophyta</taxon>
        <taxon>Bolidophyceae</taxon>
        <taxon>Parmales</taxon>
        <taxon>Triparmaceae</taxon>
        <taxon>Triparma</taxon>
    </lineage>
</organism>
<dbReference type="InterPro" id="IPR035987">
    <property type="entry name" value="Ribosomal_uS8_sf"/>
</dbReference>
<evidence type="ECO:0000256" key="1">
    <source>
        <dbReference type="ARBA" id="ARBA00006471"/>
    </source>
</evidence>
<dbReference type="GeneID" id="25398372"/>
<evidence type="ECO:0000313" key="4">
    <source>
        <dbReference type="EMBL" id="BAS19174.1"/>
    </source>
</evidence>
<dbReference type="GO" id="GO:1990904">
    <property type="term" value="C:ribonucleoprotein complex"/>
    <property type="evidence" value="ECO:0007669"/>
    <property type="project" value="UniProtKB-KW"/>
</dbReference>
<gene>
    <name evidence="4" type="primary">rps8</name>
</gene>
<evidence type="ECO:0000256" key="2">
    <source>
        <dbReference type="ARBA" id="ARBA00022980"/>
    </source>
</evidence>